<dbReference type="InterPro" id="IPR002376">
    <property type="entry name" value="Formyl_transf_N"/>
</dbReference>
<evidence type="ECO:0000256" key="4">
    <source>
        <dbReference type="HAMAP-Rule" id="MF_01930"/>
    </source>
</evidence>
<comment type="similarity">
    <text evidence="4">Belongs to the GART family.</text>
</comment>
<dbReference type="HAMAP" id="MF_01930">
    <property type="entry name" value="PurN"/>
    <property type="match status" value="1"/>
</dbReference>
<dbReference type="CDD" id="cd08645">
    <property type="entry name" value="FMT_core_GART"/>
    <property type="match status" value="1"/>
</dbReference>
<evidence type="ECO:0000313" key="7">
    <source>
        <dbReference type="Proteomes" id="UP001482513"/>
    </source>
</evidence>
<dbReference type="PANTHER" id="PTHR43369">
    <property type="entry name" value="PHOSPHORIBOSYLGLYCINAMIDE FORMYLTRANSFERASE"/>
    <property type="match status" value="1"/>
</dbReference>
<sequence length="215" mass="23068">MPETAPAMISPPLPDAWPQFEQPLKLGVMASGNGSNLEAIAQAISRGDLHAQIQVVVYNNPKAGVAERAARLGLPTVLLNHRQYPSREALDKDIVETLRVHGADWVIMAGWMRCVTSVLIDAFPQRVLNIHPSLLPSFPGLHAVEQALAAGVKVAGCTVHQVELAVDSGPIIMQAVVPVQPGDTLVMLQARVQQQEHRIYPAAIALAALEGKGRD</sequence>
<feature type="binding site" evidence="4">
    <location>
        <position position="87"/>
    </location>
    <ligand>
        <name>(6R)-10-formyltetrahydrofolate</name>
        <dbReference type="ChEBI" id="CHEBI:195366"/>
    </ligand>
</feature>
<dbReference type="PANTHER" id="PTHR43369:SF2">
    <property type="entry name" value="PHOSPHORIBOSYLGLYCINAMIDE FORMYLTRANSFERASE"/>
    <property type="match status" value="1"/>
</dbReference>
<dbReference type="Proteomes" id="UP001482513">
    <property type="component" value="Unassembled WGS sequence"/>
</dbReference>
<dbReference type="InterPro" id="IPR036477">
    <property type="entry name" value="Formyl_transf_N_sf"/>
</dbReference>
<comment type="pathway">
    <text evidence="1 4">Purine metabolism; IMP biosynthesis via de novo pathway; N(2)-formyl-N(1)-(5-phospho-D-ribosyl)glycinamide from N(1)-(5-phospho-D-ribosyl)glycinamide (10-formyl THF route): step 1/1.</text>
</comment>
<feature type="binding site" evidence="4">
    <location>
        <begin position="34"/>
        <end position="36"/>
    </location>
    <ligand>
        <name>N(1)-(5-phospho-beta-D-ribosyl)glycinamide</name>
        <dbReference type="ChEBI" id="CHEBI:143788"/>
    </ligand>
</feature>
<feature type="site" description="Raises pKa of active site His" evidence="4">
    <location>
        <position position="167"/>
    </location>
</feature>
<dbReference type="EMBL" id="JAMPKX010000004">
    <property type="protein sequence ID" value="MEP0947436.1"/>
    <property type="molecule type" value="Genomic_DNA"/>
</dbReference>
<dbReference type="SUPFAM" id="SSF53328">
    <property type="entry name" value="Formyltransferase"/>
    <property type="match status" value="1"/>
</dbReference>
<dbReference type="InterPro" id="IPR004607">
    <property type="entry name" value="GART"/>
</dbReference>
<keyword evidence="3 4" id="KW-0658">Purine biosynthesis</keyword>
<evidence type="ECO:0000256" key="1">
    <source>
        <dbReference type="ARBA" id="ARBA00005054"/>
    </source>
</evidence>
<comment type="caution">
    <text evidence="4">Lacks conserved residue(s) required for the propagation of feature annotation.</text>
</comment>
<dbReference type="GO" id="GO:0004644">
    <property type="term" value="F:phosphoribosylglycinamide formyltransferase activity"/>
    <property type="evidence" value="ECO:0007669"/>
    <property type="project" value="UniProtKB-EC"/>
</dbReference>
<feature type="binding site" evidence="4">
    <location>
        <position position="129"/>
    </location>
    <ligand>
        <name>(6R)-10-formyltetrahydrofolate</name>
        <dbReference type="ChEBI" id="CHEBI:195366"/>
    </ligand>
</feature>
<dbReference type="Gene3D" id="3.40.50.170">
    <property type="entry name" value="Formyl transferase, N-terminal domain"/>
    <property type="match status" value="1"/>
</dbReference>
<comment type="function">
    <text evidence="4">Catalyzes the transfer of a formyl group from 10-formyltetrahydrofolate to 5-phospho-ribosyl-glycinamide (GAR), producing 5-phospho-ribosyl-N-formylglycinamide (FGAR) and tetrahydrofolate.</text>
</comment>
<dbReference type="RefSeq" id="WP_199325844.1">
    <property type="nucleotide sequence ID" value="NZ_JAMPKX010000004.1"/>
</dbReference>
<comment type="caution">
    <text evidence="6">The sequence shown here is derived from an EMBL/GenBank/DDBJ whole genome shotgun (WGS) entry which is preliminary data.</text>
</comment>
<evidence type="ECO:0000313" key="6">
    <source>
        <dbReference type="EMBL" id="MEP0947436.1"/>
    </source>
</evidence>
<feature type="domain" description="Formyl transferase N-terminal" evidence="5">
    <location>
        <begin position="25"/>
        <end position="204"/>
    </location>
</feature>
<dbReference type="Pfam" id="PF00551">
    <property type="entry name" value="Formyl_trans_N"/>
    <property type="match status" value="1"/>
</dbReference>
<protein>
    <recommendedName>
        <fullName evidence="4">Phosphoribosylglycinamide formyltransferase</fullName>
        <ecNumber evidence="4">2.1.2.2</ecNumber>
    </recommendedName>
    <alternativeName>
        <fullName evidence="4">5'-phosphoribosylglycinamide transformylase</fullName>
    </alternativeName>
    <alternativeName>
        <fullName evidence="4">GAR transformylase</fullName>
        <shortName evidence="4">GART</shortName>
    </alternativeName>
</protein>
<dbReference type="NCBIfam" id="TIGR00639">
    <property type="entry name" value="PurN"/>
    <property type="match status" value="1"/>
</dbReference>
<dbReference type="EC" id="2.1.2.2" evidence="4"/>
<gene>
    <name evidence="4 6" type="primary">purN</name>
    <name evidence="6" type="ORF">NC992_11180</name>
</gene>
<feature type="active site" description="Proton donor" evidence="4">
    <location>
        <position position="131"/>
    </location>
</feature>
<name>A0ABV0K3U1_9CYAN</name>
<evidence type="ECO:0000259" key="5">
    <source>
        <dbReference type="Pfam" id="PF00551"/>
    </source>
</evidence>
<reference evidence="6 7" key="1">
    <citation type="submission" date="2022-04" db="EMBL/GenBank/DDBJ databases">
        <title>Positive selection, recombination, and allopatry shape intraspecific diversity of widespread and dominant cyanobacteria.</title>
        <authorList>
            <person name="Wei J."/>
            <person name="Shu W."/>
            <person name="Hu C."/>
        </authorList>
    </citation>
    <scope>NUCLEOTIDE SEQUENCE [LARGE SCALE GENOMIC DNA]</scope>
    <source>
        <strain evidence="6 7">DQ-A4</strain>
    </source>
</reference>
<organism evidence="6 7">
    <name type="scientific">Leptolyngbya subtilissima DQ-A4</name>
    <dbReference type="NCBI Taxonomy" id="2933933"/>
    <lineage>
        <taxon>Bacteria</taxon>
        <taxon>Bacillati</taxon>
        <taxon>Cyanobacteriota</taxon>
        <taxon>Cyanophyceae</taxon>
        <taxon>Leptolyngbyales</taxon>
        <taxon>Leptolyngbyaceae</taxon>
        <taxon>Leptolyngbya group</taxon>
        <taxon>Leptolyngbya</taxon>
    </lineage>
</organism>
<comment type="catalytic activity">
    <reaction evidence="4">
        <text>N(1)-(5-phospho-beta-D-ribosyl)glycinamide + (6R)-10-formyltetrahydrofolate = N(2)-formyl-N(1)-(5-phospho-beta-D-ribosyl)glycinamide + (6S)-5,6,7,8-tetrahydrofolate + H(+)</text>
        <dbReference type="Rhea" id="RHEA:15053"/>
        <dbReference type="ChEBI" id="CHEBI:15378"/>
        <dbReference type="ChEBI" id="CHEBI:57453"/>
        <dbReference type="ChEBI" id="CHEBI:143788"/>
        <dbReference type="ChEBI" id="CHEBI:147286"/>
        <dbReference type="ChEBI" id="CHEBI:195366"/>
        <dbReference type="EC" id="2.1.2.2"/>
    </reaction>
</comment>
<proteinExistence type="inferred from homology"/>
<evidence type="ECO:0000256" key="2">
    <source>
        <dbReference type="ARBA" id="ARBA00022679"/>
    </source>
</evidence>
<keyword evidence="7" id="KW-1185">Reference proteome</keyword>
<evidence type="ECO:0000256" key="3">
    <source>
        <dbReference type="ARBA" id="ARBA00022755"/>
    </source>
</evidence>
<accession>A0ABV0K3U1</accession>
<keyword evidence="2 4" id="KW-0808">Transferase</keyword>